<sequence>MSNYITDTLYESVIKCIFFEFTIDRWTCNTQLLHDTRDGYTTVFDSFLEYFALIWHLTRLLLYVM</sequence>
<dbReference type="EMBL" id="FYEW01000002">
    <property type="protein sequence ID" value="SNC76995.1"/>
    <property type="molecule type" value="Genomic_DNA"/>
</dbReference>
<gene>
    <name evidence="1" type="ORF">SAMN06265337_3666</name>
</gene>
<name>A0A212UFH9_9BACT</name>
<accession>A0A212UFH9</accession>
<dbReference type="Proteomes" id="UP000198131">
    <property type="component" value="Unassembled WGS sequence"/>
</dbReference>
<keyword evidence="2" id="KW-1185">Reference proteome</keyword>
<organism evidence="1 2">
    <name type="scientific">Hymenobacter gelipurpurascens</name>
    <dbReference type="NCBI Taxonomy" id="89968"/>
    <lineage>
        <taxon>Bacteria</taxon>
        <taxon>Pseudomonadati</taxon>
        <taxon>Bacteroidota</taxon>
        <taxon>Cytophagia</taxon>
        <taxon>Cytophagales</taxon>
        <taxon>Hymenobacteraceae</taxon>
        <taxon>Hymenobacter</taxon>
    </lineage>
</organism>
<reference evidence="2" key="1">
    <citation type="submission" date="2017-06" db="EMBL/GenBank/DDBJ databases">
        <authorList>
            <person name="Varghese N."/>
            <person name="Submissions S."/>
        </authorList>
    </citation>
    <scope>NUCLEOTIDE SEQUENCE [LARGE SCALE GENOMIC DNA]</scope>
    <source>
        <strain evidence="2">DSM 11116</strain>
    </source>
</reference>
<dbReference type="AlphaFoldDB" id="A0A212UFH9"/>
<evidence type="ECO:0000313" key="1">
    <source>
        <dbReference type="EMBL" id="SNC76995.1"/>
    </source>
</evidence>
<evidence type="ECO:0000313" key="2">
    <source>
        <dbReference type="Proteomes" id="UP000198131"/>
    </source>
</evidence>
<proteinExistence type="predicted"/>
<protein>
    <submittedName>
        <fullName evidence="1">Uncharacterized protein</fullName>
    </submittedName>
</protein>